<dbReference type="Pfam" id="PF00780">
    <property type="entry name" value="CNH"/>
    <property type="match status" value="1"/>
</dbReference>
<evidence type="ECO:0000256" key="2">
    <source>
        <dbReference type="ARBA" id="ARBA00022658"/>
    </source>
</evidence>
<feature type="domain" description="CNH" evidence="4">
    <location>
        <begin position="220"/>
        <end position="529"/>
    </location>
</feature>
<dbReference type="SMART" id="SM00036">
    <property type="entry name" value="CNH"/>
    <property type="match status" value="1"/>
</dbReference>
<dbReference type="GO" id="GO:0005085">
    <property type="term" value="F:guanyl-nucleotide exchange factor activity"/>
    <property type="evidence" value="ECO:0007669"/>
    <property type="project" value="UniProtKB-KW"/>
</dbReference>
<dbReference type="InterPro" id="IPR041675">
    <property type="entry name" value="PH_5"/>
</dbReference>
<keyword evidence="1" id="KW-0597">Phosphoprotein</keyword>
<dbReference type="InterPro" id="IPR052233">
    <property type="entry name" value="Rho-type_GEFs"/>
</dbReference>
<dbReference type="SUPFAM" id="SSF50729">
    <property type="entry name" value="PH domain-like"/>
    <property type="match status" value="1"/>
</dbReference>
<dbReference type="AlphaFoldDB" id="A0AAW0GGR9"/>
<name>A0AAW0GGR9_9APHY</name>
<keyword evidence="6" id="KW-1185">Reference proteome</keyword>
<gene>
    <name evidence="5" type="ORF">QCA50_006035</name>
</gene>
<accession>A0AAW0GGR9</accession>
<evidence type="ECO:0000259" key="4">
    <source>
        <dbReference type="PROSITE" id="PS50219"/>
    </source>
</evidence>
<feature type="domain" description="PH" evidence="3">
    <location>
        <begin position="46"/>
        <end position="185"/>
    </location>
</feature>
<organism evidence="5 6">
    <name type="scientific">Cerrena zonata</name>
    <dbReference type="NCBI Taxonomy" id="2478898"/>
    <lineage>
        <taxon>Eukaryota</taxon>
        <taxon>Fungi</taxon>
        <taxon>Dikarya</taxon>
        <taxon>Basidiomycota</taxon>
        <taxon>Agaricomycotina</taxon>
        <taxon>Agaricomycetes</taxon>
        <taxon>Polyporales</taxon>
        <taxon>Cerrenaceae</taxon>
        <taxon>Cerrena</taxon>
    </lineage>
</organism>
<dbReference type="SMART" id="SM00233">
    <property type="entry name" value="PH"/>
    <property type="match status" value="1"/>
</dbReference>
<dbReference type="Gene3D" id="2.30.29.30">
    <property type="entry name" value="Pleckstrin-homology domain (PH domain)/Phosphotyrosine-binding domain (PTB)"/>
    <property type="match status" value="1"/>
</dbReference>
<evidence type="ECO:0000313" key="6">
    <source>
        <dbReference type="Proteomes" id="UP001385951"/>
    </source>
</evidence>
<keyword evidence="2" id="KW-0344">Guanine-nucleotide releasing factor</keyword>
<dbReference type="InterPro" id="IPR001849">
    <property type="entry name" value="PH_domain"/>
</dbReference>
<comment type="caution">
    <text evidence="5">The sequence shown here is derived from an EMBL/GenBank/DDBJ whole genome shotgun (WGS) entry which is preliminary data.</text>
</comment>
<dbReference type="PROSITE" id="PS50219">
    <property type="entry name" value="CNH"/>
    <property type="match status" value="1"/>
</dbReference>
<dbReference type="Pfam" id="PF15405">
    <property type="entry name" value="PH_5"/>
    <property type="match status" value="1"/>
</dbReference>
<dbReference type="EMBL" id="JASBNA010000006">
    <property type="protein sequence ID" value="KAK7690932.1"/>
    <property type="molecule type" value="Genomic_DNA"/>
</dbReference>
<proteinExistence type="predicted"/>
<dbReference type="PROSITE" id="PS50003">
    <property type="entry name" value="PH_DOMAIN"/>
    <property type="match status" value="1"/>
</dbReference>
<reference evidence="5 6" key="1">
    <citation type="submission" date="2022-09" db="EMBL/GenBank/DDBJ databases">
        <authorList>
            <person name="Palmer J.M."/>
        </authorList>
    </citation>
    <scope>NUCLEOTIDE SEQUENCE [LARGE SCALE GENOMIC DNA]</scope>
    <source>
        <strain evidence="5 6">DSM 7382</strain>
    </source>
</reference>
<protein>
    <submittedName>
        <fullName evidence="5">Uncharacterized protein</fullName>
    </submittedName>
</protein>
<evidence type="ECO:0000256" key="1">
    <source>
        <dbReference type="ARBA" id="ARBA00022553"/>
    </source>
</evidence>
<dbReference type="InterPro" id="IPR001180">
    <property type="entry name" value="CNH_dom"/>
</dbReference>
<evidence type="ECO:0000313" key="5">
    <source>
        <dbReference type="EMBL" id="KAK7690932.1"/>
    </source>
</evidence>
<dbReference type="InterPro" id="IPR011993">
    <property type="entry name" value="PH-like_dom_sf"/>
</dbReference>
<dbReference type="PANTHER" id="PTHR46572:SF1">
    <property type="entry name" value="RHO1 GUANINE NUCLEOTIDE EXCHANGE FACTOR TUS1"/>
    <property type="match status" value="1"/>
</dbReference>
<evidence type="ECO:0000259" key="3">
    <source>
        <dbReference type="PROSITE" id="PS50003"/>
    </source>
</evidence>
<dbReference type="PANTHER" id="PTHR46572">
    <property type="entry name" value="RHO1 GDP-GTP EXCHANGE PROTEIN 1-RELATED"/>
    <property type="match status" value="1"/>
</dbReference>
<sequence length="574" mass="64381">MHDFIKSTQPGIEAAEAKVKFWALCESLVYQRGEIIDLDLYDETRTLIRLGSLARRYRKENTVGYSWADLNVALLDNYLLLLKPERRSSTETRNVVVSRPIPLEYIQVTSSGLPPEMRKEKSSTAEAQASRSFLESFSIRSSKERHMYPLTISHACDKDKRSYTLYTSCQEEREDWKKAFQSAKFMREVRQDGNKWFAPHTLSEGFFKAHPSGEYARGYTGLTTCAVPFSSSGKSLIAVGCETGVYVTVRGQSSFRKVLLIPHVINIATIPSHNKFLVYCGNGIRSYSLDLLGRVAMQTSPPQPLDASREDVTGSSDYVFFMKVAKFAGKSILLYGTRGMVRVYLNILTPVLPSEIPPQRKKSTNGPLSFKPYVDQPIAVPGDAHDVTALKGKIGICAERGIHIFDLEHLQAVETIIPNLSSSGDQAPMRLLQERITRSKPLGLVRAGVDELLVVYNDVGCYITSTGEPARLCGYLRWETSATSYACRNDNLILFSKNFIEIRAIQTGKLIQVIEGEDIRMVHASEEAVLVAMKQKEDGQHVDGRDVLMELVPTQAIEASPVLQSRELWDEWDM</sequence>
<dbReference type="Proteomes" id="UP001385951">
    <property type="component" value="Unassembled WGS sequence"/>
</dbReference>